<proteinExistence type="inferred from homology"/>
<dbReference type="CDD" id="cd00609">
    <property type="entry name" value="AAT_like"/>
    <property type="match status" value="1"/>
</dbReference>
<dbReference type="InterPro" id="IPR015424">
    <property type="entry name" value="PyrdxlP-dep_Trfase"/>
</dbReference>
<reference evidence="8" key="1">
    <citation type="submission" date="2018-12" db="EMBL/GenBank/DDBJ databases">
        <title>Complete genome sequencing of Jeotgalibaca sp. H21T32.</title>
        <authorList>
            <person name="Bae J.-W."/>
            <person name="Lee S.-Y."/>
        </authorList>
    </citation>
    <scope>NUCLEOTIDE SEQUENCE [LARGE SCALE GENOMIC DNA]</scope>
    <source>
        <strain evidence="8">H21T32</strain>
    </source>
</reference>
<keyword evidence="7" id="KW-0808">Transferase</keyword>
<evidence type="ECO:0000313" key="8">
    <source>
        <dbReference type="Proteomes" id="UP000273326"/>
    </source>
</evidence>
<gene>
    <name evidence="7" type="ORF">EJN90_04390</name>
</gene>
<dbReference type="NCBIfam" id="TIGR04350">
    <property type="entry name" value="C_S_lyase_PatB"/>
    <property type="match status" value="1"/>
</dbReference>
<evidence type="ECO:0000256" key="4">
    <source>
        <dbReference type="ARBA" id="ARBA00023239"/>
    </source>
</evidence>
<dbReference type="InterPro" id="IPR004839">
    <property type="entry name" value="Aminotransferase_I/II_large"/>
</dbReference>
<dbReference type="EC" id="4.4.1.13" evidence="2"/>
<comment type="cofactor">
    <cofactor evidence="1">
        <name>pyridoxal 5'-phosphate</name>
        <dbReference type="ChEBI" id="CHEBI:597326"/>
    </cofactor>
</comment>
<dbReference type="InterPro" id="IPR027619">
    <property type="entry name" value="C-S_lyase_PatB-like"/>
</dbReference>
<feature type="domain" description="Aminotransferase class I/classII large" evidence="6">
    <location>
        <begin position="33"/>
        <end position="377"/>
    </location>
</feature>
<dbReference type="KEGG" id="jeh:EJN90_04390"/>
<dbReference type="GO" id="GO:0047804">
    <property type="term" value="F:cysteine-S-conjugate beta-lyase activity"/>
    <property type="evidence" value="ECO:0007669"/>
    <property type="project" value="UniProtKB-EC"/>
</dbReference>
<dbReference type="InterPro" id="IPR015422">
    <property type="entry name" value="PyrdxlP-dep_Trfase_small"/>
</dbReference>
<evidence type="ECO:0000256" key="3">
    <source>
        <dbReference type="ARBA" id="ARBA00022898"/>
    </source>
</evidence>
<dbReference type="SUPFAM" id="SSF53383">
    <property type="entry name" value="PLP-dependent transferases"/>
    <property type="match status" value="1"/>
</dbReference>
<dbReference type="GO" id="GO:0030170">
    <property type="term" value="F:pyridoxal phosphate binding"/>
    <property type="evidence" value="ECO:0007669"/>
    <property type="project" value="InterPro"/>
</dbReference>
<protein>
    <recommendedName>
        <fullName evidence="2">cysteine-S-conjugate beta-lyase</fullName>
        <ecNumber evidence="2">4.4.1.13</ecNumber>
    </recommendedName>
</protein>
<keyword evidence="4" id="KW-0456">Lyase</keyword>
<sequence>MKYDFTTLVDRKNTGSAKWEQMADWNSKVAPDTVPLSIADMELKNPPEIIEGLKEYLDETILGYTLPYPSFYKAVVNWQKKRHNWTIEPEWIINTQGVVAAFYAAIRAFSNKGDGIIVFRPVYYPFLQAIEDNERTEVNVPLIETDGHYTIDFDAFEEVAAKAENKILIFCSPHNPVGRVWTKEELQKLAEIIIQHDLLLISDEIWYDFIMPGHTHTVTTTAHPQLKKQTITCTAPSKSFNLAGLGLSNIIIEDPKIRERFRSEIEKVRGDMINIFGFKACEIAYTKSEAWLDELLTLIKNNHQVVHDFFQEKFPKIKAPFPEGTYLQWLDFRALALSDEELEQFLHQEAEFFTDEGYIFGEEGSGFERINVALPTDVLKTQLYKLEAALKQRGY</sequence>
<dbReference type="GO" id="GO:0008483">
    <property type="term" value="F:transaminase activity"/>
    <property type="evidence" value="ECO:0007669"/>
    <property type="project" value="UniProtKB-KW"/>
</dbReference>
<evidence type="ECO:0000259" key="6">
    <source>
        <dbReference type="Pfam" id="PF00155"/>
    </source>
</evidence>
<dbReference type="PANTHER" id="PTHR43525:SF1">
    <property type="entry name" value="PROTEIN MALY"/>
    <property type="match status" value="1"/>
</dbReference>
<keyword evidence="7" id="KW-0032">Aminotransferase</keyword>
<dbReference type="RefSeq" id="WP_126109050.1">
    <property type="nucleotide sequence ID" value="NZ_CP034465.1"/>
</dbReference>
<evidence type="ECO:0000256" key="5">
    <source>
        <dbReference type="ARBA" id="ARBA00037974"/>
    </source>
</evidence>
<comment type="similarity">
    <text evidence="5">Belongs to the class-II pyridoxal-phosphate-dependent aminotransferase family. MalY/PatB cystathionine beta-lyase subfamily.</text>
</comment>
<evidence type="ECO:0000256" key="1">
    <source>
        <dbReference type="ARBA" id="ARBA00001933"/>
    </source>
</evidence>
<keyword evidence="8" id="KW-1185">Reference proteome</keyword>
<dbReference type="EMBL" id="CP034465">
    <property type="protein sequence ID" value="AZP03972.1"/>
    <property type="molecule type" value="Genomic_DNA"/>
</dbReference>
<dbReference type="Pfam" id="PF00155">
    <property type="entry name" value="Aminotran_1_2"/>
    <property type="match status" value="1"/>
</dbReference>
<dbReference type="Proteomes" id="UP000273326">
    <property type="component" value="Chromosome"/>
</dbReference>
<dbReference type="AlphaFoldDB" id="A0A3Q9BLV8"/>
<dbReference type="InterPro" id="IPR015421">
    <property type="entry name" value="PyrdxlP-dep_Trfase_major"/>
</dbReference>
<name>A0A3Q9BLV8_9LACT</name>
<evidence type="ECO:0000313" key="7">
    <source>
        <dbReference type="EMBL" id="AZP03972.1"/>
    </source>
</evidence>
<dbReference type="OrthoDB" id="9802872at2"/>
<dbReference type="PANTHER" id="PTHR43525">
    <property type="entry name" value="PROTEIN MALY"/>
    <property type="match status" value="1"/>
</dbReference>
<organism evidence="7 8">
    <name type="scientific">Jeotgalibaca ciconiae</name>
    <dbReference type="NCBI Taxonomy" id="2496265"/>
    <lineage>
        <taxon>Bacteria</taxon>
        <taxon>Bacillati</taxon>
        <taxon>Bacillota</taxon>
        <taxon>Bacilli</taxon>
        <taxon>Lactobacillales</taxon>
        <taxon>Carnobacteriaceae</taxon>
        <taxon>Jeotgalibaca</taxon>
    </lineage>
</organism>
<dbReference type="Gene3D" id="3.40.640.10">
    <property type="entry name" value="Type I PLP-dependent aspartate aminotransferase-like (Major domain)"/>
    <property type="match status" value="1"/>
</dbReference>
<dbReference type="Gene3D" id="3.90.1150.10">
    <property type="entry name" value="Aspartate Aminotransferase, domain 1"/>
    <property type="match status" value="1"/>
</dbReference>
<evidence type="ECO:0000256" key="2">
    <source>
        <dbReference type="ARBA" id="ARBA00012224"/>
    </source>
</evidence>
<accession>A0A3Q9BLV8</accession>
<dbReference type="InterPro" id="IPR051798">
    <property type="entry name" value="Class-II_PLP-Dep_Aminotrans"/>
</dbReference>
<keyword evidence="3" id="KW-0663">Pyridoxal phosphate</keyword>